<evidence type="ECO:0000313" key="1">
    <source>
        <dbReference type="EMBL" id="GIE44088.1"/>
    </source>
</evidence>
<dbReference type="EMBL" id="BOMP01000118">
    <property type="protein sequence ID" value="GIE44088.1"/>
    <property type="molecule type" value="Genomic_DNA"/>
</dbReference>
<accession>A0A7W7MJJ6</accession>
<proteinExistence type="predicted"/>
<name>A0A7W7MJJ6_9ACTN</name>
<comment type="caution">
    <text evidence="2">The sequence shown here is derived from an EMBL/GenBank/DDBJ whole genome shotgun (WGS) entry which is preliminary data.</text>
</comment>
<organism evidence="2 3">
    <name type="scientific">Actinoplanes lobatus</name>
    <dbReference type="NCBI Taxonomy" id="113568"/>
    <lineage>
        <taxon>Bacteria</taxon>
        <taxon>Bacillati</taxon>
        <taxon>Actinomycetota</taxon>
        <taxon>Actinomycetes</taxon>
        <taxon>Micromonosporales</taxon>
        <taxon>Micromonosporaceae</taxon>
        <taxon>Actinoplanes</taxon>
    </lineage>
</organism>
<reference evidence="1 4" key="2">
    <citation type="submission" date="2021-01" db="EMBL/GenBank/DDBJ databases">
        <title>Whole genome shotgun sequence of Actinoplanes lobatus NBRC 12513.</title>
        <authorList>
            <person name="Komaki H."/>
            <person name="Tamura T."/>
        </authorList>
    </citation>
    <scope>NUCLEOTIDE SEQUENCE [LARGE SCALE GENOMIC DNA]</scope>
    <source>
        <strain evidence="1 4">NBRC 12513</strain>
    </source>
</reference>
<sequence length="235" mass="24958">MTPRPCTDGTLRHLSVDLDDAPGGDGGLSGLTLCSAPERPVWAQDQWAVDIAYDLYLRDTCVDIATLPPCEKCLRVEALLADPDSAPPLHRRPPRPDFASGFSGDAIRAILRTDIATGASLGRRAAVHLLSFTAIPDQPGFGDLVQVLDLVWDMGDTVRMGQVTDWARVVAFAATADVPDRDRRLIAVAASLDGGPPVDLEPAVTYLDDPPAARRLIEAIAIATGHGDGLSFADS</sequence>
<evidence type="ECO:0000313" key="4">
    <source>
        <dbReference type="Proteomes" id="UP000631312"/>
    </source>
</evidence>
<dbReference type="AlphaFoldDB" id="A0A7W7MJJ6"/>
<protein>
    <submittedName>
        <fullName evidence="2">Uncharacterized protein</fullName>
    </submittedName>
</protein>
<dbReference type="RefSeq" id="WP_188124061.1">
    <property type="nucleotide sequence ID" value="NZ_BOMP01000118.1"/>
</dbReference>
<gene>
    <name evidence="1" type="ORF">Alo02nite_69860</name>
    <name evidence="2" type="ORF">BJ964_006306</name>
</gene>
<evidence type="ECO:0000313" key="2">
    <source>
        <dbReference type="EMBL" id="MBB4752145.1"/>
    </source>
</evidence>
<keyword evidence="4" id="KW-1185">Reference proteome</keyword>
<dbReference type="EMBL" id="JACHNC010000001">
    <property type="protein sequence ID" value="MBB4752145.1"/>
    <property type="molecule type" value="Genomic_DNA"/>
</dbReference>
<dbReference type="Proteomes" id="UP000590511">
    <property type="component" value="Unassembled WGS sequence"/>
</dbReference>
<dbReference type="Proteomes" id="UP000631312">
    <property type="component" value="Unassembled WGS sequence"/>
</dbReference>
<evidence type="ECO:0000313" key="3">
    <source>
        <dbReference type="Proteomes" id="UP000590511"/>
    </source>
</evidence>
<reference evidence="2 3" key="1">
    <citation type="submission" date="2020-08" db="EMBL/GenBank/DDBJ databases">
        <title>Sequencing the genomes of 1000 actinobacteria strains.</title>
        <authorList>
            <person name="Klenk H.-P."/>
        </authorList>
    </citation>
    <scope>NUCLEOTIDE SEQUENCE [LARGE SCALE GENOMIC DNA]</scope>
    <source>
        <strain evidence="2 3">DSM 43150</strain>
    </source>
</reference>